<keyword evidence="2" id="KW-1185">Reference proteome</keyword>
<protein>
    <submittedName>
        <fullName evidence="1">Uncharacterized protein</fullName>
    </submittedName>
</protein>
<gene>
    <name evidence="1" type="ORF">AWB79_01559</name>
</gene>
<evidence type="ECO:0000313" key="1">
    <source>
        <dbReference type="EMBL" id="SAK50281.1"/>
    </source>
</evidence>
<name>A0A157ZXM5_9BURK</name>
<reference evidence="1" key="1">
    <citation type="submission" date="2016-01" db="EMBL/GenBank/DDBJ databases">
        <authorList>
            <person name="Peeters C."/>
        </authorList>
    </citation>
    <scope>NUCLEOTIDE SEQUENCE</scope>
    <source>
        <strain evidence="1">LMG 29322</strain>
    </source>
</reference>
<evidence type="ECO:0000313" key="2">
    <source>
        <dbReference type="Proteomes" id="UP000054851"/>
    </source>
</evidence>
<dbReference type="AlphaFoldDB" id="A0A157ZXM5"/>
<dbReference type="Proteomes" id="UP000054851">
    <property type="component" value="Unassembled WGS sequence"/>
</dbReference>
<dbReference type="EMBL" id="FCOA02000003">
    <property type="protein sequence ID" value="SAK50281.1"/>
    <property type="molecule type" value="Genomic_DNA"/>
</dbReference>
<accession>A0A157ZXM5</accession>
<sequence>MSIFSYRKHLRFLSQTQRRRWWDQKKRLTPRVVISGAYVPPNVTREFAYVKVG</sequence>
<proteinExistence type="predicted"/>
<comment type="caution">
    <text evidence="1">The sequence shown here is derived from an EMBL/GenBank/DDBJ whole genome shotgun (WGS) entry which is preliminary data.</text>
</comment>
<organism evidence="1 2">
    <name type="scientific">Caballeronia hypogeia</name>
    <dbReference type="NCBI Taxonomy" id="1777140"/>
    <lineage>
        <taxon>Bacteria</taxon>
        <taxon>Pseudomonadati</taxon>
        <taxon>Pseudomonadota</taxon>
        <taxon>Betaproteobacteria</taxon>
        <taxon>Burkholderiales</taxon>
        <taxon>Burkholderiaceae</taxon>
        <taxon>Caballeronia</taxon>
    </lineage>
</organism>